<reference evidence="2" key="1">
    <citation type="journal article" date="2019" name="Int. J. Syst. Evol. Microbiol.">
        <title>The Global Catalogue of Microorganisms (GCM) 10K type strain sequencing project: providing services to taxonomists for standard genome sequencing and annotation.</title>
        <authorList>
            <consortium name="The Broad Institute Genomics Platform"/>
            <consortium name="The Broad Institute Genome Sequencing Center for Infectious Disease"/>
            <person name="Wu L."/>
            <person name="Ma J."/>
        </authorList>
    </citation>
    <scope>NUCLEOTIDE SEQUENCE [LARGE SCALE GENOMIC DNA]</scope>
    <source>
        <strain evidence="2">JCM 18326</strain>
    </source>
</reference>
<organism evidence="1 2">
    <name type="scientific">Algivirga pacifica</name>
    <dbReference type="NCBI Taxonomy" id="1162670"/>
    <lineage>
        <taxon>Bacteria</taxon>
        <taxon>Pseudomonadati</taxon>
        <taxon>Bacteroidota</taxon>
        <taxon>Cytophagia</taxon>
        <taxon>Cytophagales</taxon>
        <taxon>Flammeovirgaceae</taxon>
        <taxon>Algivirga</taxon>
    </lineage>
</organism>
<protein>
    <recommendedName>
        <fullName evidence="3">Auto-transporter adhesin head GIN domain-containing protein</fullName>
    </recommendedName>
</protein>
<evidence type="ECO:0000313" key="1">
    <source>
        <dbReference type="EMBL" id="GAA4832641.1"/>
    </source>
</evidence>
<accession>A0ABP9D8B6</accession>
<name>A0ABP9D8B6_9BACT</name>
<evidence type="ECO:0008006" key="3">
    <source>
        <dbReference type="Google" id="ProtNLM"/>
    </source>
</evidence>
<evidence type="ECO:0000313" key="2">
    <source>
        <dbReference type="Proteomes" id="UP001500298"/>
    </source>
</evidence>
<keyword evidence="2" id="KW-1185">Reference proteome</keyword>
<dbReference type="RefSeq" id="WP_345370991.1">
    <property type="nucleotide sequence ID" value="NZ_BAABJX010000026.1"/>
</dbReference>
<dbReference type="EMBL" id="BAABJX010000026">
    <property type="protein sequence ID" value="GAA4832641.1"/>
    <property type="molecule type" value="Genomic_DNA"/>
</dbReference>
<proteinExistence type="predicted"/>
<sequence length="232" mass="26379">MKTSNKILMAAFGSIVAFILIAGTSMRIQMNDTDRLQLVKNRLSIAPFKYIKVNSPNFTLSMSTGKEHAFLLDSDQKIEDSKHVLNYYISNDTLYFKDQTAEQEKIPLYHFTLTTPDSVHVIDAKNTRVNLSNLKSDYLQVTMEKGELSAYHNTKIGTCTLDLRDVVNHSSFSSNTQIEEATVNLNNSEFHFYNKKKLKSLKGTIYNESKLTLNDPEILSIDKDQKSSVKVH</sequence>
<comment type="caution">
    <text evidence="1">The sequence shown here is derived from an EMBL/GenBank/DDBJ whole genome shotgun (WGS) entry which is preliminary data.</text>
</comment>
<gene>
    <name evidence="1" type="ORF">GCM10023331_17340</name>
</gene>
<dbReference type="Proteomes" id="UP001500298">
    <property type="component" value="Unassembled WGS sequence"/>
</dbReference>